<evidence type="ECO:0000313" key="9">
    <source>
        <dbReference type="Proteomes" id="UP000800036"/>
    </source>
</evidence>
<evidence type="ECO:0000256" key="6">
    <source>
        <dbReference type="SAM" id="Phobius"/>
    </source>
</evidence>
<proteinExistence type="inferred from homology"/>
<dbReference type="PANTHER" id="PTHR33048">
    <property type="entry name" value="PTH11-LIKE INTEGRAL MEMBRANE PROTEIN (AFU_ORTHOLOGUE AFUA_5G11245)"/>
    <property type="match status" value="1"/>
</dbReference>
<feature type="transmembrane region" description="Helical" evidence="6">
    <location>
        <begin position="22"/>
        <end position="44"/>
    </location>
</feature>
<dbReference type="Proteomes" id="UP000800036">
    <property type="component" value="Unassembled WGS sequence"/>
</dbReference>
<dbReference type="InterPro" id="IPR049326">
    <property type="entry name" value="Rhodopsin_dom_fungi"/>
</dbReference>
<keyword evidence="9" id="KW-1185">Reference proteome</keyword>
<evidence type="ECO:0000256" key="4">
    <source>
        <dbReference type="ARBA" id="ARBA00023136"/>
    </source>
</evidence>
<dbReference type="PANTHER" id="PTHR33048:SF18">
    <property type="entry name" value="INTEGRAL MEMBRANE PROTEIN"/>
    <property type="match status" value="1"/>
</dbReference>
<evidence type="ECO:0000256" key="1">
    <source>
        <dbReference type="ARBA" id="ARBA00004141"/>
    </source>
</evidence>
<protein>
    <recommendedName>
        <fullName evidence="7">Rhodopsin domain-containing protein</fullName>
    </recommendedName>
</protein>
<dbReference type="Pfam" id="PF20684">
    <property type="entry name" value="Fung_rhodopsin"/>
    <property type="match status" value="1"/>
</dbReference>
<name>A0A6A5VGN5_9PLEO</name>
<accession>A0A6A5VGN5</accession>
<organism evidence="8 9">
    <name type="scientific">Bimuria novae-zelandiae CBS 107.79</name>
    <dbReference type="NCBI Taxonomy" id="1447943"/>
    <lineage>
        <taxon>Eukaryota</taxon>
        <taxon>Fungi</taxon>
        <taxon>Dikarya</taxon>
        <taxon>Ascomycota</taxon>
        <taxon>Pezizomycotina</taxon>
        <taxon>Dothideomycetes</taxon>
        <taxon>Pleosporomycetidae</taxon>
        <taxon>Pleosporales</taxon>
        <taxon>Massarineae</taxon>
        <taxon>Didymosphaeriaceae</taxon>
        <taxon>Bimuria</taxon>
    </lineage>
</organism>
<evidence type="ECO:0000259" key="7">
    <source>
        <dbReference type="Pfam" id="PF20684"/>
    </source>
</evidence>
<dbReference type="AlphaFoldDB" id="A0A6A5VGN5"/>
<feature type="domain" description="Rhodopsin" evidence="7">
    <location>
        <begin position="2"/>
        <end position="44"/>
    </location>
</feature>
<evidence type="ECO:0000313" key="8">
    <source>
        <dbReference type="EMBL" id="KAF1976713.1"/>
    </source>
</evidence>
<keyword evidence="4 6" id="KW-0472">Membrane</keyword>
<evidence type="ECO:0000256" key="5">
    <source>
        <dbReference type="ARBA" id="ARBA00038359"/>
    </source>
</evidence>
<sequence>MFILCMPIPVIRQLHVDRRKKLLIMGVFWLGFFCVVATAVRLYFGYKLSLAGDGRPVSDNEFSCEFITFCLRFHLLLAQQSTTDGSLAADVSVNNIIWAEIESCCSVVAACLPTYGHLVRSMALPKFITFTIQSLLDSVKRKSAGHESSKYDSSWLPISENHRNVATVSKGQEVELDAIESREILVERSFETSSQANSLILITLPSNHIGENLTQRRNPTPRVANKLARSANAFGLAGLLLRQPTAWPGRPGLTGLA</sequence>
<gene>
    <name evidence="8" type="ORF">BU23DRAFT_565402</name>
</gene>
<evidence type="ECO:0000256" key="3">
    <source>
        <dbReference type="ARBA" id="ARBA00022989"/>
    </source>
</evidence>
<comment type="subcellular location">
    <subcellularLocation>
        <location evidence="1">Membrane</location>
        <topology evidence="1">Multi-pass membrane protein</topology>
    </subcellularLocation>
</comment>
<keyword evidence="3 6" id="KW-1133">Transmembrane helix</keyword>
<dbReference type="GO" id="GO:0016020">
    <property type="term" value="C:membrane"/>
    <property type="evidence" value="ECO:0007669"/>
    <property type="project" value="UniProtKB-SubCell"/>
</dbReference>
<dbReference type="InterPro" id="IPR052337">
    <property type="entry name" value="SAT4-like"/>
</dbReference>
<evidence type="ECO:0000256" key="2">
    <source>
        <dbReference type="ARBA" id="ARBA00022692"/>
    </source>
</evidence>
<dbReference type="EMBL" id="ML976665">
    <property type="protein sequence ID" value="KAF1976713.1"/>
    <property type="molecule type" value="Genomic_DNA"/>
</dbReference>
<reference evidence="8" key="1">
    <citation type="journal article" date="2020" name="Stud. Mycol.">
        <title>101 Dothideomycetes genomes: a test case for predicting lifestyles and emergence of pathogens.</title>
        <authorList>
            <person name="Haridas S."/>
            <person name="Albert R."/>
            <person name="Binder M."/>
            <person name="Bloem J."/>
            <person name="Labutti K."/>
            <person name="Salamov A."/>
            <person name="Andreopoulos B."/>
            <person name="Baker S."/>
            <person name="Barry K."/>
            <person name="Bills G."/>
            <person name="Bluhm B."/>
            <person name="Cannon C."/>
            <person name="Castanera R."/>
            <person name="Culley D."/>
            <person name="Daum C."/>
            <person name="Ezra D."/>
            <person name="Gonzalez J."/>
            <person name="Henrissat B."/>
            <person name="Kuo A."/>
            <person name="Liang C."/>
            <person name="Lipzen A."/>
            <person name="Lutzoni F."/>
            <person name="Magnuson J."/>
            <person name="Mondo S."/>
            <person name="Nolan M."/>
            <person name="Ohm R."/>
            <person name="Pangilinan J."/>
            <person name="Park H.-J."/>
            <person name="Ramirez L."/>
            <person name="Alfaro M."/>
            <person name="Sun H."/>
            <person name="Tritt A."/>
            <person name="Yoshinaga Y."/>
            <person name="Zwiers L.-H."/>
            <person name="Turgeon B."/>
            <person name="Goodwin S."/>
            <person name="Spatafora J."/>
            <person name="Crous P."/>
            <person name="Grigoriev I."/>
        </authorList>
    </citation>
    <scope>NUCLEOTIDE SEQUENCE</scope>
    <source>
        <strain evidence="8">CBS 107.79</strain>
    </source>
</reference>
<dbReference type="OrthoDB" id="5398388at2759"/>
<keyword evidence="2 6" id="KW-0812">Transmembrane</keyword>
<comment type="similarity">
    <text evidence="5">Belongs to the SAT4 family.</text>
</comment>